<keyword evidence="1" id="KW-0812">Transmembrane</keyword>
<name>A0A6M8HJM4_9PROT</name>
<sequence length="47" mass="5070">MVDEILTFAVAHYVLFGLIALSAGIGLNLLVSCGPDLIEAIRHPRLH</sequence>
<keyword evidence="3" id="KW-1185">Reference proteome</keyword>
<gene>
    <name evidence="2" type="ORF">HN018_01925</name>
</gene>
<evidence type="ECO:0000256" key="1">
    <source>
        <dbReference type="SAM" id="Phobius"/>
    </source>
</evidence>
<protein>
    <submittedName>
        <fullName evidence="2">Uncharacterized protein</fullName>
    </submittedName>
</protein>
<organism evidence="2 3">
    <name type="scientific">Lichenicola cladoniae</name>
    <dbReference type="NCBI Taxonomy" id="1484109"/>
    <lineage>
        <taxon>Bacteria</taxon>
        <taxon>Pseudomonadati</taxon>
        <taxon>Pseudomonadota</taxon>
        <taxon>Alphaproteobacteria</taxon>
        <taxon>Acetobacterales</taxon>
        <taxon>Acetobacteraceae</taxon>
        <taxon>Lichenicola</taxon>
    </lineage>
</organism>
<dbReference type="AlphaFoldDB" id="A0A6M8HJM4"/>
<dbReference type="Proteomes" id="UP000500767">
    <property type="component" value="Chromosome"/>
</dbReference>
<dbReference type="KEGG" id="lck:HN018_01925"/>
<accession>A0A6M8HJM4</accession>
<evidence type="ECO:0000313" key="2">
    <source>
        <dbReference type="EMBL" id="QKE88968.1"/>
    </source>
</evidence>
<dbReference type="RefSeq" id="WP_171836099.1">
    <property type="nucleotide sequence ID" value="NZ_CP053708.1"/>
</dbReference>
<dbReference type="EMBL" id="CP053708">
    <property type="protein sequence ID" value="QKE88968.1"/>
    <property type="molecule type" value="Genomic_DNA"/>
</dbReference>
<keyword evidence="1" id="KW-0472">Membrane</keyword>
<proteinExistence type="predicted"/>
<keyword evidence="1" id="KW-1133">Transmembrane helix</keyword>
<feature type="transmembrane region" description="Helical" evidence="1">
    <location>
        <begin position="6"/>
        <end position="31"/>
    </location>
</feature>
<reference evidence="2 3" key="1">
    <citation type="journal article" date="2014" name="World J. Microbiol. Biotechnol.">
        <title>Biodiversity and physiological characteristics of Antarctic and Arctic lichens-associated bacteria.</title>
        <authorList>
            <person name="Lee Y.M."/>
            <person name="Kim E.H."/>
            <person name="Lee H.K."/>
            <person name="Hong S.G."/>
        </authorList>
    </citation>
    <scope>NUCLEOTIDE SEQUENCE [LARGE SCALE GENOMIC DNA]</scope>
    <source>
        <strain evidence="2 3">PAMC 26569</strain>
    </source>
</reference>
<evidence type="ECO:0000313" key="3">
    <source>
        <dbReference type="Proteomes" id="UP000500767"/>
    </source>
</evidence>